<comment type="caution">
    <text evidence="1">The sequence shown here is derived from an EMBL/GenBank/DDBJ whole genome shotgun (WGS) entry which is preliminary data.</text>
</comment>
<protein>
    <submittedName>
        <fullName evidence="1">Uncharacterized protein</fullName>
    </submittedName>
</protein>
<evidence type="ECO:0000313" key="1">
    <source>
        <dbReference type="EMBL" id="GAG46912.1"/>
    </source>
</evidence>
<name>X0YIA9_9ZZZZ</name>
<organism evidence="1">
    <name type="scientific">marine sediment metagenome</name>
    <dbReference type="NCBI Taxonomy" id="412755"/>
    <lineage>
        <taxon>unclassified sequences</taxon>
        <taxon>metagenomes</taxon>
        <taxon>ecological metagenomes</taxon>
    </lineage>
</organism>
<dbReference type="EMBL" id="BARS01056909">
    <property type="protein sequence ID" value="GAG46912.1"/>
    <property type="molecule type" value="Genomic_DNA"/>
</dbReference>
<dbReference type="AlphaFoldDB" id="X0YIA9"/>
<proteinExistence type="predicted"/>
<accession>X0YIA9</accession>
<sequence>MKFSSHACHAVGKYTRPATAHGGAGHLEELRVEPTTRMIDRPSWQYISWMAASDPDGYRRRMLREHG</sequence>
<reference evidence="1" key="1">
    <citation type="journal article" date="2014" name="Front. Microbiol.">
        <title>High frequency of phylogenetically diverse reductive dehalogenase-homologous genes in deep subseafloor sedimentary metagenomes.</title>
        <authorList>
            <person name="Kawai M."/>
            <person name="Futagami T."/>
            <person name="Toyoda A."/>
            <person name="Takaki Y."/>
            <person name="Nishi S."/>
            <person name="Hori S."/>
            <person name="Arai W."/>
            <person name="Tsubouchi T."/>
            <person name="Morono Y."/>
            <person name="Uchiyama I."/>
            <person name="Ito T."/>
            <person name="Fujiyama A."/>
            <person name="Inagaki F."/>
            <person name="Takami H."/>
        </authorList>
    </citation>
    <scope>NUCLEOTIDE SEQUENCE</scope>
    <source>
        <strain evidence="1">Expedition CK06-06</strain>
    </source>
</reference>
<gene>
    <name evidence="1" type="ORF">S01H1_83650</name>
</gene>